<dbReference type="InterPro" id="IPR051128">
    <property type="entry name" value="EgtD_Methyltrsf_superfamily"/>
</dbReference>
<comment type="caution">
    <text evidence="4">The sequence shown here is derived from an EMBL/GenBank/DDBJ whole genome shotgun (WGS) entry which is preliminary data.</text>
</comment>
<dbReference type="PANTHER" id="PTHR43397">
    <property type="entry name" value="ERGOTHIONEINE BIOSYNTHESIS PROTEIN 1"/>
    <property type="match status" value="1"/>
</dbReference>
<dbReference type="RefSeq" id="WP_147231945.1">
    <property type="nucleotide sequence ID" value="NZ_VOSB01000022.1"/>
</dbReference>
<evidence type="ECO:0000259" key="3">
    <source>
        <dbReference type="Pfam" id="PF10017"/>
    </source>
</evidence>
<dbReference type="SUPFAM" id="SSF53335">
    <property type="entry name" value="S-adenosyl-L-methionine-dependent methyltransferases"/>
    <property type="match status" value="1"/>
</dbReference>
<dbReference type="GO" id="GO:0032259">
    <property type="term" value="P:methylation"/>
    <property type="evidence" value="ECO:0007669"/>
    <property type="project" value="UniProtKB-KW"/>
</dbReference>
<dbReference type="InterPro" id="IPR017804">
    <property type="entry name" value="MeTrfase_EgtD-like"/>
</dbReference>
<evidence type="ECO:0000313" key="4">
    <source>
        <dbReference type="EMBL" id="TXE15946.1"/>
    </source>
</evidence>
<sequence>MNTKFKTDVFEGLSKSLKTLSSKYFYDEIGDKLFVKIMSLPEYYLTRAEYEIFDTKSEDIIEKLKLNTLDTIDIIELGAGDGKKTKAFLKVLLAENYKFRYVPIDISQHALNALGASLKTEFSDLEIEIKQGEYFGVLEDIKTNKAQKVIMFLGSNLGNLDDEAAQDFLVKLSNALRVGDKIILGLDLMKPKEIVLPAYNDSQGVTKAFNLNLLHRINRELHADFDISNFGHAPEYDEKTGIARSFLVSKKEQKVCFNGDHTCFTFLKDEKIQTETSRKYNDAILQSFLQHTNLVQTSKISDSNNYFNSYILERV</sequence>
<accession>A0A5C7B783</accession>
<dbReference type="PIRSF" id="PIRSF018005">
    <property type="entry name" value="UCP018005"/>
    <property type="match status" value="1"/>
</dbReference>
<feature type="domain" description="Histidine-specific methyltransferase SAM-dependent" evidence="3">
    <location>
        <begin position="5"/>
        <end position="313"/>
    </location>
</feature>
<dbReference type="InterPro" id="IPR029063">
    <property type="entry name" value="SAM-dependent_MTases_sf"/>
</dbReference>
<proteinExistence type="predicted"/>
<keyword evidence="1 4" id="KW-0489">Methyltransferase</keyword>
<evidence type="ECO:0000313" key="5">
    <source>
        <dbReference type="Proteomes" id="UP000321938"/>
    </source>
</evidence>
<keyword evidence="2 4" id="KW-0808">Transferase</keyword>
<gene>
    <name evidence="4" type="ORF">ES692_14410</name>
</gene>
<dbReference type="Pfam" id="PF10017">
    <property type="entry name" value="Methyltransf_33"/>
    <property type="match status" value="1"/>
</dbReference>
<evidence type="ECO:0000256" key="1">
    <source>
        <dbReference type="ARBA" id="ARBA00022603"/>
    </source>
</evidence>
<dbReference type="Proteomes" id="UP000321938">
    <property type="component" value="Unassembled WGS sequence"/>
</dbReference>
<name>A0A5C7B783_9FLAO</name>
<dbReference type="AlphaFoldDB" id="A0A5C7B783"/>
<dbReference type="STRING" id="1123037.GCA_000425305_03062"/>
<organism evidence="4 5">
    <name type="scientific">Psychroserpens burtonensis</name>
    <dbReference type="NCBI Taxonomy" id="49278"/>
    <lineage>
        <taxon>Bacteria</taxon>
        <taxon>Pseudomonadati</taxon>
        <taxon>Bacteroidota</taxon>
        <taxon>Flavobacteriia</taxon>
        <taxon>Flavobacteriales</taxon>
        <taxon>Flavobacteriaceae</taxon>
        <taxon>Psychroserpens</taxon>
    </lineage>
</organism>
<evidence type="ECO:0000256" key="2">
    <source>
        <dbReference type="ARBA" id="ARBA00022679"/>
    </source>
</evidence>
<dbReference type="OrthoDB" id="5289726at2"/>
<keyword evidence="5" id="KW-1185">Reference proteome</keyword>
<dbReference type="PANTHER" id="PTHR43397:SF1">
    <property type="entry name" value="ERGOTHIONEINE BIOSYNTHESIS PROTEIN 1"/>
    <property type="match status" value="1"/>
</dbReference>
<dbReference type="InterPro" id="IPR019257">
    <property type="entry name" value="MeTrfase_dom"/>
</dbReference>
<reference evidence="4 5" key="1">
    <citation type="submission" date="2019-08" db="EMBL/GenBank/DDBJ databases">
        <title>Genome of Psychroserpens burtonensis ACAM 167.</title>
        <authorList>
            <person name="Bowman J.P."/>
        </authorList>
    </citation>
    <scope>NUCLEOTIDE SEQUENCE [LARGE SCALE GENOMIC DNA]</scope>
    <source>
        <strain evidence="4 5">ACAM 167</strain>
    </source>
</reference>
<protein>
    <submittedName>
        <fullName evidence="4">L-histidine N(Alpha)-methyltransferase</fullName>
    </submittedName>
</protein>
<dbReference type="EMBL" id="VOSB01000022">
    <property type="protein sequence ID" value="TXE15946.1"/>
    <property type="molecule type" value="Genomic_DNA"/>
</dbReference>
<dbReference type="GO" id="GO:0008168">
    <property type="term" value="F:methyltransferase activity"/>
    <property type="evidence" value="ECO:0007669"/>
    <property type="project" value="UniProtKB-KW"/>
</dbReference>
<dbReference type="Gene3D" id="3.40.50.150">
    <property type="entry name" value="Vaccinia Virus protein VP39"/>
    <property type="match status" value="1"/>
</dbReference>